<dbReference type="Pfam" id="PF03486">
    <property type="entry name" value="HI0933_like"/>
    <property type="match status" value="1"/>
</dbReference>
<evidence type="ECO:0000259" key="5">
    <source>
        <dbReference type="Pfam" id="PF22780"/>
    </source>
</evidence>
<feature type="domain" description="RsdA/BaiN/AoA(So)-like Rossmann fold-like" evidence="4">
    <location>
        <begin position="7"/>
        <end position="405"/>
    </location>
</feature>
<evidence type="ECO:0000256" key="2">
    <source>
        <dbReference type="ARBA" id="ARBA00022630"/>
    </source>
</evidence>
<dbReference type="Gene3D" id="3.50.50.60">
    <property type="entry name" value="FAD/NAD(P)-binding domain"/>
    <property type="match status" value="1"/>
</dbReference>
<evidence type="ECO:0000256" key="1">
    <source>
        <dbReference type="ARBA" id="ARBA00001974"/>
    </source>
</evidence>
<dbReference type="Gene3D" id="2.40.30.10">
    <property type="entry name" value="Translation factors"/>
    <property type="match status" value="1"/>
</dbReference>
<comment type="cofactor">
    <cofactor evidence="1">
        <name>FAD</name>
        <dbReference type="ChEBI" id="CHEBI:57692"/>
    </cofactor>
</comment>
<dbReference type="PROSITE" id="PS51257">
    <property type="entry name" value="PROKAR_LIPOPROTEIN"/>
    <property type="match status" value="1"/>
</dbReference>
<dbReference type="EMBL" id="MLJW01000027">
    <property type="protein sequence ID" value="OIR09355.1"/>
    <property type="molecule type" value="Genomic_DNA"/>
</dbReference>
<evidence type="ECO:0000256" key="3">
    <source>
        <dbReference type="ARBA" id="ARBA00022827"/>
    </source>
</evidence>
<gene>
    <name evidence="6" type="ORF">GALL_85880</name>
</gene>
<comment type="caution">
    <text evidence="6">The sequence shown here is derived from an EMBL/GenBank/DDBJ whole genome shotgun (WGS) entry which is preliminary data.</text>
</comment>
<dbReference type="SUPFAM" id="SSF51905">
    <property type="entry name" value="FAD/NAD(P)-binding domain"/>
    <property type="match status" value="1"/>
</dbReference>
<dbReference type="InterPro" id="IPR023166">
    <property type="entry name" value="BaiN-like_dom_sf"/>
</dbReference>
<sequence length="409" mass="43739">MTEHNLRVAIVGGGAAGFFGAIACAEANPAAAVHLYEATHHVLAKVRISGGGRCNTTHACFEPRELAKRYPRGSRELIGPFSRFGPRQTVEWFAARGVELKTEADGRMFPTTDDSETIVSCLVGAAERAGVRIHTRCGVRTAHRTGDRGFRLELTDGTQVSVDRLLVATGGTRGSGGHEIAAALGHTIEPPVPSLFTFNLADERLRGLEGLATNATVSVPQTRLTETGPVLVTHWGLSGPAILRLSAWGARELAGRAYRFALKIDWTAGLAPQRVLSDLQAWRGRNPRKQIAGSHPLDLPSRLWERLVAAARIPESAPWTSVSNASLQALTDQLTAGSYAVEGKSTNKDEFVTCGGVKLSEVNFQTLESRLCPGLAFAGEVLDIDGITGGFNFQAAWTTAWIAGQSVAR</sequence>
<dbReference type="Pfam" id="PF22780">
    <property type="entry name" value="HI0933_like_1st"/>
    <property type="match status" value="1"/>
</dbReference>
<dbReference type="PANTHER" id="PTHR42887">
    <property type="entry name" value="OS12G0638800 PROTEIN"/>
    <property type="match status" value="1"/>
</dbReference>
<organism evidence="6">
    <name type="scientific">mine drainage metagenome</name>
    <dbReference type="NCBI Taxonomy" id="410659"/>
    <lineage>
        <taxon>unclassified sequences</taxon>
        <taxon>metagenomes</taxon>
        <taxon>ecological metagenomes</taxon>
    </lineage>
</organism>
<keyword evidence="2" id="KW-0285">Flavoprotein</keyword>
<dbReference type="NCBIfam" id="TIGR00275">
    <property type="entry name" value="aminoacetone oxidase family FAD-binding enzyme"/>
    <property type="match status" value="1"/>
</dbReference>
<dbReference type="InterPro" id="IPR004792">
    <property type="entry name" value="BaiN-like"/>
</dbReference>
<feature type="domain" description="RsdA/BaiN/AoA(So)-like insert" evidence="5">
    <location>
        <begin position="192"/>
        <end position="352"/>
    </location>
</feature>
<protein>
    <submittedName>
        <fullName evidence="6">Uncharacterized protein</fullName>
    </submittedName>
</protein>
<dbReference type="AlphaFoldDB" id="A0A1J5SN41"/>
<evidence type="ECO:0000259" key="4">
    <source>
        <dbReference type="Pfam" id="PF03486"/>
    </source>
</evidence>
<name>A0A1J5SN41_9ZZZZ</name>
<dbReference type="Gene3D" id="1.10.8.260">
    <property type="entry name" value="HI0933 insert domain-like"/>
    <property type="match status" value="1"/>
</dbReference>
<dbReference type="InterPro" id="IPR036188">
    <property type="entry name" value="FAD/NAD-bd_sf"/>
</dbReference>
<dbReference type="SUPFAM" id="SSF160996">
    <property type="entry name" value="HI0933 insert domain-like"/>
    <property type="match status" value="1"/>
</dbReference>
<keyword evidence="3" id="KW-0274">FAD</keyword>
<proteinExistence type="predicted"/>
<dbReference type="PANTHER" id="PTHR42887:SF2">
    <property type="entry name" value="OS12G0638800 PROTEIN"/>
    <property type="match status" value="1"/>
</dbReference>
<dbReference type="InterPro" id="IPR055178">
    <property type="entry name" value="RsdA/BaiN/AoA(So)-like_dom"/>
</dbReference>
<dbReference type="InterPro" id="IPR057661">
    <property type="entry name" value="RsdA/BaiN/AoA(So)_Rossmann"/>
</dbReference>
<reference evidence="6" key="1">
    <citation type="submission" date="2016-10" db="EMBL/GenBank/DDBJ databases">
        <title>Sequence of Gallionella enrichment culture.</title>
        <authorList>
            <person name="Poehlein A."/>
            <person name="Muehling M."/>
            <person name="Daniel R."/>
        </authorList>
    </citation>
    <scope>NUCLEOTIDE SEQUENCE</scope>
</reference>
<accession>A0A1J5SN41</accession>
<evidence type="ECO:0000313" key="6">
    <source>
        <dbReference type="EMBL" id="OIR09355.1"/>
    </source>
</evidence>